<dbReference type="Gene3D" id="3.40.350.10">
    <property type="entry name" value="Creatinase/prolidase N-terminal domain"/>
    <property type="match status" value="1"/>
</dbReference>
<dbReference type="Gene3D" id="3.90.230.10">
    <property type="entry name" value="Creatinase/methionine aminopeptidase superfamily"/>
    <property type="match status" value="1"/>
</dbReference>
<dbReference type="InterPro" id="IPR001131">
    <property type="entry name" value="Peptidase_M24B_aminopep-P_CS"/>
</dbReference>
<reference evidence="5 6" key="1">
    <citation type="journal article" date="2016" name="Nat. Commun.">
        <title>Thousands of microbial genomes shed light on interconnected biogeochemical processes in an aquifer system.</title>
        <authorList>
            <person name="Anantharaman K."/>
            <person name="Brown C.T."/>
            <person name="Hug L.A."/>
            <person name="Sharon I."/>
            <person name="Castelle C.J."/>
            <person name="Probst A.J."/>
            <person name="Thomas B.C."/>
            <person name="Singh A."/>
            <person name="Wilkins M.J."/>
            <person name="Karaoz U."/>
            <person name="Brodie E.L."/>
            <person name="Williams K.H."/>
            <person name="Hubbard S.S."/>
            <person name="Banfield J.F."/>
        </authorList>
    </citation>
    <scope>NUCLEOTIDE SEQUENCE [LARGE SCALE GENOMIC DNA]</scope>
</reference>
<dbReference type="InterPro" id="IPR000994">
    <property type="entry name" value="Pept_M24"/>
</dbReference>
<dbReference type="GO" id="GO:0046872">
    <property type="term" value="F:metal ion binding"/>
    <property type="evidence" value="ECO:0007669"/>
    <property type="project" value="UniProtKB-KW"/>
</dbReference>
<comment type="caution">
    <text evidence="5">The sequence shown here is derived from an EMBL/GenBank/DDBJ whole genome shotgun (WGS) entry which is preliminary data.</text>
</comment>
<evidence type="ECO:0000313" key="5">
    <source>
        <dbReference type="EMBL" id="OGC55526.1"/>
    </source>
</evidence>
<evidence type="ECO:0000259" key="3">
    <source>
        <dbReference type="Pfam" id="PF00557"/>
    </source>
</evidence>
<dbReference type="AlphaFoldDB" id="A0A1F4VE55"/>
<evidence type="ECO:0008006" key="7">
    <source>
        <dbReference type="Google" id="ProtNLM"/>
    </source>
</evidence>
<dbReference type="InterPro" id="IPR000587">
    <property type="entry name" value="Creatinase_N"/>
</dbReference>
<name>A0A1F4VE55_UNCKA</name>
<evidence type="ECO:0000313" key="6">
    <source>
        <dbReference type="Proteomes" id="UP000176504"/>
    </source>
</evidence>
<feature type="domain" description="Creatinase N-terminal" evidence="4">
    <location>
        <begin position="5"/>
        <end position="135"/>
    </location>
</feature>
<dbReference type="InterPro" id="IPR050659">
    <property type="entry name" value="Peptidase_M24B"/>
</dbReference>
<dbReference type="InterPro" id="IPR001714">
    <property type="entry name" value="Pept_M24_MAP"/>
</dbReference>
<gene>
    <name evidence="5" type="ORF">A3A78_01050</name>
</gene>
<dbReference type="PRINTS" id="PR00599">
    <property type="entry name" value="MAPEPTIDASE"/>
</dbReference>
<dbReference type="Pfam" id="PF01321">
    <property type="entry name" value="Creatinase_N"/>
    <property type="match status" value="1"/>
</dbReference>
<dbReference type="InterPro" id="IPR036005">
    <property type="entry name" value="Creatinase/aminopeptidase-like"/>
</dbReference>
<dbReference type="PANTHER" id="PTHR46112">
    <property type="entry name" value="AMINOPEPTIDASE"/>
    <property type="match status" value="1"/>
</dbReference>
<protein>
    <recommendedName>
        <fullName evidence="7">Peptidase M24 domain-containing protein</fullName>
    </recommendedName>
</protein>
<dbReference type="PANTHER" id="PTHR46112:SF3">
    <property type="entry name" value="AMINOPEPTIDASE YPDF"/>
    <property type="match status" value="1"/>
</dbReference>
<feature type="domain" description="Peptidase M24" evidence="3">
    <location>
        <begin position="143"/>
        <end position="344"/>
    </location>
</feature>
<dbReference type="Pfam" id="PF00557">
    <property type="entry name" value="Peptidase_M24"/>
    <property type="match status" value="1"/>
</dbReference>
<dbReference type="GO" id="GO:0008235">
    <property type="term" value="F:metalloexopeptidase activity"/>
    <property type="evidence" value="ECO:0007669"/>
    <property type="project" value="UniProtKB-ARBA"/>
</dbReference>
<evidence type="ECO:0000259" key="4">
    <source>
        <dbReference type="Pfam" id="PF01321"/>
    </source>
</evidence>
<dbReference type="GO" id="GO:0004177">
    <property type="term" value="F:aminopeptidase activity"/>
    <property type="evidence" value="ECO:0007669"/>
    <property type="project" value="UniProtKB-ARBA"/>
</dbReference>
<dbReference type="EMBL" id="MEVI01000002">
    <property type="protein sequence ID" value="OGC55526.1"/>
    <property type="molecule type" value="Genomic_DNA"/>
</dbReference>
<dbReference type="SUPFAM" id="SSF55920">
    <property type="entry name" value="Creatinase/aminopeptidase"/>
    <property type="match status" value="1"/>
</dbReference>
<dbReference type="Proteomes" id="UP000176504">
    <property type="component" value="Unassembled WGS sequence"/>
</dbReference>
<keyword evidence="2" id="KW-0378">Hydrolase</keyword>
<keyword evidence="1" id="KW-0479">Metal-binding</keyword>
<proteinExistence type="predicted"/>
<dbReference type="SUPFAM" id="SSF53092">
    <property type="entry name" value="Creatinase/prolidase N-terminal domain"/>
    <property type="match status" value="1"/>
</dbReference>
<dbReference type="PROSITE" id="PS00491">
    <property type="entry name" value="PROLINE_PEPTIDASE"/>
    <property type="match status" value="1"/>
</dbReference>
<dbReference type="InterPro" id="IPR029149">
    <property type="entry name" value="Creatin/AminoP/Spt16_N"/>
</dbReference>
<evidence type="ECO:0000256" key="1">
    <source>
        <dbReference type="ARBA" id="ARBA00022723"/>
    </source>
</evidence>
<evidence type="ECO:0000256" key="2">
    <source>
        <dbReference type="ARBA" id="ARBA00022801"/>
    </source>
</evidence>
<accession>A0A1F4VE55</accession>
<sequence length="362" mass="40699">MNEKLQRLSKKLKDQKVDTFLISNYYSIYYLSGFKGAVSEDREVYLVYSKKKLNLVAPRLYQEEAKALSSKDLKVFITSERDKLLATATDLLDAKQTVGFESEDLKYKEYEETRLLLKEKKLISLENLVLGIREIKTGEEISLIRKAQEITYKALKKVLPLIKEGITEKEISEKLRLSMLSLGAESESFGSIVAANKGSALPHYETSNKKIKNGDMILIDWGAKYKGYCGDSTRVIFLKKVPGDTVANVYNLVLKAQEKAINGLKAGMTGSEGYDMANKVFVENKVEKYFTHGLGHGIGLAVHEEPYLRKTVEKPLLEGSVFSVEPGLYFTKWGGIRIEDLVALRADKAEVLGSYPKEIVIL</sequence>
<organism evidence="5 6">
    <name type="scientific">candidate division WWE3 bacterium RIFCSPLOWO2_01_FULL_41_18</name>
    <dbReference type="NCBI Taxonomy" id="1802625"/>
    <lineage>
        <taxon>Bacteria</taxon>
        <taxon>Katanobacteria</taxon>
    </lineage>
</organism>